<dbReference type="PROSITE" id="PS51832">
    <property type="entry name" value="HD_GYP"/>
    <property type="match status" value="1"/>
</dbReference>
<dbReference type="InterPro" id="IPR001789">
    <property type="entry name" value="Sig_transdc_resp-reg_receiver"/>
</dbReference>
<dbReference type="InterPro" id="IPR037522">
    <property type="entry name" value="HD_GYP_dom"/>
</dbReference>
<dbReference type="CDD" id="cd00077">
    <property type="entry name" value="HDc"/>
    <property type="match status" value="1"/>
</dbReference>
<dbReference type="InterPro" id="IPR029787">
    <property type="entry name" value="Nucleotide_cyclase"/>
</dbReference>
<comment type="caution">
    <text evidence="7">The sequence shown here is derived from an EMBL/GenBank/DDBJ whole genome shotgun (WGS) entry which is preliminary data.</text>
</comment>
<dbReference type="GO" id="GO:0052621">
    <property type="term" value="F:diguanylate cyclase activity"/>
    <property type="evidence" value="ECO:0007669"/>
    <property type="project" value="UniProtKB-EC"/>
</dbReference>
<dbReference type="Gene3D" id="3.30.70.270">
    <property type="match status" value="1"/>
</dbReference>
<dbReference type="Pfam" id="PF13487">
    <property type="entry name" value="HD_5"/>
    <property type="match status" value="1"/>
</dbReference>
<dbReference type="InterPro" id="IPR003607">
    <property type="entry name" value="HD/PDEase_dom"/>
</dbReference>
<gene>
    <name evidence="7" type="ORF">KHM83_00185</name>
</gene>
<protein>
    <recommendedName>
        <fullName evidence="1">Stage 0 sporulation protein A homolog</fullName>
    </recommendedName>
</protein>
<dbReference type="RefSeq" id="WP_213234874.1">
    <property type="nucleotide sequence ID" value="NZ_JAHBCL010000001.1"/>
</dbReference>
<dbReference type="InterPro" id="IPR000160">
    <property type="entry name" value="GGDEF_dom"/>
</dbReference>
<dbReference type="SUPFAM" id="SSF52172">
    <property type="entry name" value="CheY-like"/>
    <property type="match status" value="1"/>
</dbReference>
<dbReference type="Pfam" id="PF00072">
    <property type="entry name" value="Response_reg"/>
    <property type="match status" value="1"/>
</dbReference>
<evidence type="ECO:0000256" key="1">
    <source>
        <dbReference type="ARBA" id="ARBA00018672"/>
    </source>
</evidence>
<dbReference type="SMART" id="SM00267">
    <property type="entry name" value="GGDEF"/>
    <property type="match status" value="1"/>
</dbReference>
<proteinExistence type="predicted"/>
<evidence type="ECO:0000313" key="8">
    <source>
        <dbReference type="Proteomes" id="UP000746471"/>
    </source>
</evidence>
<keyword evidence="3" id="KW-0597">Phosphoprotein</keyword>
<feature type="domain" description="GGDEF" evidence="5">
    <location>
        <begin position="165"/>
        <end position="298"/>
    </location>
</feature>
<dbReference type="SUPFAM" id="SSF109604">
    <property type="entry name" value="HD-domain/PDEase-like"/>
    <property type="match status" value="1"/>
</dbReference>
<dbReference type="InterPro" id="IPR011006">
    <property type="entry name" value="CheY-like_superfamily"/>
</dbReference>
<comment type="function">
    <text evidence="2">May play the central regulatory role in sporulation. It may be an element of the effector pathway responsible for the activation of sporulation genes in response to nutritional stress. Spo0A may act in concert with spo0H (a sigma factor) to control the expression of some genes that are critical to the sporulation process.</text>
</comment>
<dbReference type="Proteomes" id="UP000746471">
    <property type="component" value="Unassembled WGS sequence"/>
</dbReference>
<evidence type="ECO:0000313" key="7">
    <source>
        <dbReference type="EMBL" id="MBS7525084.1"/>
    </source>
</evidence>
<keyword evidence="8" id="KW-1185">Reference proteome</keyword>
<evidence type="ECO:0000259" key="4">
    <source>
        <dbReference type="PROSITE" id="PS50110"/>
    </source>
</evidence>
<dbReference type="SUPFAM" id="SSF55073">
    <property type="entry name" value="Nucleotide cyclase"/>
    <property type="match status" value="1"/>
</dbReference>
<dbReference type="PROSITE" id="PS50110">
    <property type="entry name" value="RESPONSE_REGULATORY"/>
    <property type="match status" value="1"/>
</dbReference>
<dbReference type="Gene3D" id="3.40.50.2300">
    <property type="match status" value="1"/>
</dbReference>
<keyword evidence="7" id="KW-0808">Transferase</keyword>
<name>A0ABS5PJ23_9FIRM</name>
<feature type="domain" description="HD-GYP" evidence="6">
    <location>
        <begin position="286"/>
        <end position="481"/>
    </location>
</feature>
<dbReference type="PANTHER" id="PTHR45228">
    <property type="entry name" value="CYCLIC DI-GMP PHOSPHODIESTERASE TM_0186-RELATED"/>
    <property type="match status" value="1"/>
</dbReference>
<dbReference type="NCBIfam" id="TIGR00254">
    <property type="entry name" value="GGDEF"/>
    <property type="match status" value="1"/>
</dbReference>
<dbReference type="Gene3D" id="1.10.3210.10">
    <property type="entry name" value="Hypothetical protein af1432"/>
    <property type="match status" value="1"/>
</dbReference>
<evidence type="ECO:0000256" key="2">
    <source>
        <dbReference type="ARBA" id="ARBA00024867"/>
    </source>
</evidence>
<dbReference type="CDD" id="cd01949">
    <property type="entry name" value="GGDEF"/>
    <property type="match status" value="1"/>
</dbReference>
<dbReference type="EMBL" id="JAHBCL010000001">
    <property type="protein sequence ID" value="MBS7525084.1"/>
    <property type="molecule type" value="Genomic_DNA"/>
</dbReference>
<dbReference type="InterPro" id="IPR052020">
    <property type="entry name" value="Cyclic_di-GMP/3'3'-cGAMP_PDE"/>
</dbReference>
<sequence length="483" mass="54574">MSNILIVDDSRVDRSIIANIIKKNVSEAIIYESDDGMNVEQMLRLEDIALCILDLRMPYRDGIDILETIKSDAQIMDIPVIVCSAVMDSETLSSVLTLGAYDYFTKPLSEEVMKIALPLKVKNAIELSKRTKHIIELSQIDALTGLYNRHYFKMHIASENTKGNRSYAMLMADINGLKLVNDAFGSDYGDQYMIQVSQIIKDVMPKESICARWGGDEFAILLPDADKKCAEQYASKIRKQFAKMQTAELSMSLAFGWDSNTDRESDLFKLLTNAEDAMIRDKILESESARSSMIIAILHTLHEKNPREEAHSRRVSELCYRMGEALELSDKELHDLKVIGLLHDIGKIAIDENILNKPGKLVYEEWLEIKRHPEIGHRILSGAPEMREYAHIILCHHERLDGKGYPNGLRGDDIPLYSKLLSIIDSYDAMTCERPYRKTLSAEEAAEELIKHSGTQFDEALTAIFVEKVIASECHVCGKAGRV</sequence>
<dbReference type="SMART" id="SM00471">
    <property type="entry name" value="HDc"/>
    <property type="match status" value="1"/>
</dbReference>
<evidence type="ECO:0000256" key="3">
    <source>
        <dbReference type="PROSITE-ProRule" id="PRU00169"/>
    </source>
</evidence>
<dbReference type="PROSITE" id="PS50887">
    <property type="entry name" value="GGDEF"/>
    <property type="match status" value="1"/>
</dbReference>
<dbReference type="PANTHER" id="PTHR45228:SF1">
    <property type="entry name" value="CYCLIC DI-GMP PHOSPHODIESTERASE TM_0186"/>
    <property type="match status" value="1"/>
</dbReference>
<feature type="modified residue" description="4-aspartylphosphate" evidence="3">
    <location>
        <position position="54"/>
    </location>
</feature>
<reference evidence="7 8" key="1">
    <citation type="submission" date="2021-05" db="EMBL/GenBank/DDBJ databases">
        <title>Fusibacter ferrireducens sp. nov., an anaerobic, sulfur- and Fe-reducing bacterium isolated from the mangrove sediment.</title>
        <authorList>
            <person name="Qiu D."/>
        </authorList>
    </citation>
    <scope>NUCLEOTIDE SEQUENCE [LARGE SCALE GENOMIC DNA]</scope>
    <source>
        <strain evidence="7 8">DSM 12116</strain>
    </source>
</reference>
<organism evidence="7 8">
    <name type="scientific">Fusibacter paucivorans</name>
    <dbReference type="NCBI Taxonomy" id="76009"/>
    <lineage>
        <taxon>Bacteria</taxon>
        <taxon>Bacillati</taxon>
        <taxon>Bacillota</taxon>
        <taxon>Clostridia</taxon>
        <taxon>Eubacteriales</taxon>
        <taxon>Eubacteriales Family XII. Incertae Sedis</taxon>
        <taxon>Fusibacter</taxon>
    </lineage>
</organism>
<dbReference type="InterPro" id="IPR043128">
    <property type="entry name" value="Rev_trsase/Diguanyl_cyclase"/>
</dbReference>
<dbReference type="SMART" id="SM00448">
    <property type="entry name" value="REC"/>
    <property type="match status" value="1"/>
</dbReference>
<dbReference type="Pfam" id="PF00990">
    <property type="entry name" value="GGDEF"/>
    <property type="match status" value="1"/>
</dbReference>
<keyword evidence="7" id="KW-0548">Nucleotidyltransferase</keyword>
<evidence type="ECO:0000259" key="5">
    <source>
        <dbReference type="PROSITE" id="PS50887"/>
    </source>
</evidence>
<accession>A0ABS5PJ23</accession>
<feature type="domain" description="Response regulatory" evidence="4">
    <location>
        <begin position="3"/>
        <end position="121"/>
    </location>
</feature>
<evidence type="ECO:0000259" key="6">
    <source>
        <dbReference type="PROSITE" id="PS51832"/>
    </source>
</evidence>